<protein>
    <recommendedName>
        <fullName evidence="5">BAH domain-containing protein</fullName>
    </recommendedName>
</protein>
<feature type="region of interest" description="Disordered" evidence="1">
    <location>
        <begin position="425"/>
        <end position="447"/>
    </location>
</feature>
<proteinExistence type="predicted"/>
<accession>A0A7S1PHN2</accession>
<feature type="compositionally biased region" description="Low complexity" evidence="1">
    <location>
        <begin position="714"/>
        <end position="726"/>
    </location>
</feature>
<dbReference type="AlphaFoldDB" id="A0A7S1PHN2"/>
<dbReference type="Gene3D" id="2.30.30.490">
    <property type="match status" value="1"/>
</dbReference>
<evidence type="ECO:0000313" key="4">
    <source>
        <dbReference type="EMBL" id="CAD9079231.1"/>
    </source>
</evidence>
<feature type="domain" description="BAH" evidence="3">
    <location>
        <begin position="484"/>
        <end position="625"/>
    </location>
</feature>
<reference evidence="4" key="1">
    <citation type="submission" date="2021-01" db="EMBL/GenBank/DDBJ databases">
        <authorList>
            <person name="Corre E."/>
            <person name="Pelletier E."/>
            <person name="Niang G."/>
            <person name="Scheremetjew M."/>
            <person name="Finn R."/>
            <person name="Kale V."/>
            <person name="Holt S."/>
            <person name="Cochrane G."/>
            <person name="Meng A."/>
            <person name="Brown T."/>
            <person name="Cohen L."/>
        </authorList>
    </citation>
    <scope>NUCLEOTIDE SEQUENCE</scope>
    <source>
        <strain evidence="4">WS</strain>
    </source>
</reference>
<dbReference type="PROSITE" id="PS50172">
    <property type="entry name" value="BRCT"/>
    <property type="match status" value="1"/>
</dbReference>
<organism evidence="4">
    <name type="scientific">Percolomonas cosmopolitus</name>
    <dbReference type="NCBI Taxonomy" id="63605"/>
    <lineage>
        <taxon>Eukaryota</taxon>
        <taxon>Discoba</taxon>
        <taxon>Heterolobosea</taxon>
        <taxon>Tetramitia</taxon>
        <taxon>Eutetramitia</taxon>
        <taxon>Percolomonadidae</taxon>
        <taxon>Percolomonas</taxon>
    </lineage>
</organism>
<evidence type="ECO:0008006" key="5">
    <source>
        <dbReference type="Google" id="ProtNLM"/>
    </source>
</evidence>
<sequence>MQVAFFSSTFSQHNSLSLSLHPPPHPSATKNSKILLSLSLSASLFSSMFDNHNILFVGISPHTQTLIHQYHGNIVSEIDQANCIIVSQSYQLSKEEQELLARQSLLGIPVYSDQYIIDAVRYDGHIDANQYRLPFVSSNDMNGANGNGHPKQNLVSSVEMKGSREIEFSNDLPKILYTLTWKHKYDVRITAHENIFKQKAEEIKKELFMCLVLGSSFTIPQYVGNGRSAKKGTETIAISSLQKVSDSEIVIRFGINSTYCSKRFGYEPFRLCINFAPNGSGPEMSSFTVYTSEFKTFVKKNANINKYLEGATMDETVKIITPTHNPESLPFKPVSDPSNPNPETTTTKETPPQDSGSNPKKRKRKSGTTTKSKKKKEDAVGSIISTTAKQSKNMKSELSSTAVTASGVPHIADLAYNSNSTSSLVRSDSGHSYSSSNSYAHPPLTKTIHQPQPMEHSELRWFGEPIGMNVNGDLFYLAFWKNGEIFRVNDFVYLCPDTLHYSEINWICKIINLVQTTSGEMKLVGQWYYKWCDVEGIVNEERSVLDLKADVQGPVNSQLVMQHNANNSREVFASFDMTYNPLGQIRAKCYVRWMGVLEDQWIQKPDHYFFYLGFNRASKQLIMLDEQTRKELCESTNSDVEPNPLDLQQELLTLQSELKGHQHNKHDVNAPQHMRILSLTRRPSWEGTPGNDLYLPSYSPSTSLINTPHQSNNLSSLPSMGFSSLSTPQGYPNEHQYPALNSPWS</sequence>
<dbReference type="CDD" id="cd04370">
    <property type="entry name" value="BAH"/>
    <property type="match status" value="1"/>
</dbReference>
<gene>
    <name evidence="4" type="ORF">PCOS0759_LOCUS2463</name>
</gene>
<feature type="region of interest" description="Disordered" evidence="1">
    <location>
        <begin position="323"/>
        <end position="395"/>
    </location>
</feature>
<feature type="region of interest" description="Disordered" evidence="1">
    <location>
        <begin position="704"/>
        <end position="745"/>
    </location>
</feature>
<name>A0A7S1PHN2_9EUKA</name>
<evidence type="ECO:0000259" key="3">
    <source>
        <dbReference type="PROSITE" id="PS51038"/>
    </source>
</evidence>
<dbReference type="GO" id="GO:0003682">
    <property type="term" value="F:chromatin binding"/>
    <property type="evidence" value="ECO:0007669"/>
    <property type="project" value="InterPro"/>
</dbReference>
<dbReference type="InterPro" id="IPR001357">
    <property type="entry name" value="BRCT_dom"/>
</dbReference>
<feature type="compositionally biased region" description="Low complexity" evidence="1">
    <location>
        <begin position="337"/>
        <end position="352"/>
    </location>
</feature>
<dbReference type="InterPro" id="IPR001025">
    <property type="entry name" value="BAH_dom"/>
</dbReference>
<dbReference type="InterPro" id="IPR043151">
    <property type="entry name" value="BAH_sf"/>
</dbReference>
<dbReference type="SMART" id="SM00439">
    <property type="entry name" value="BAH"/>
    <property type="match status" value="1"/>
</dbReference>
<dbReference type="PROSITE" id="PS51038">
    <property type="entry name" value="BAH"/>
    <property type="match status" value="1"/>
</dbReference>
<evidence type="ECO:0000259" key="2">
    <source>
        <dbReference type="PROSITE" id="PS50172"/>
    </source>
</evidence>
<feature type="domain" description="BRCT" evidence="2">
    <location>
        <begin position="44"/>
        <end position="133"/>
    </location>
</feature>
<feature type="compositionally biased region" description="Polar residues" evidence="1">
    <location>
        <begin position="383"/>
        <end position="395"/>
    </location>
</feature>
<evidence type="ECO:0000256" key="1">
    <source>
        <dbReference type="SAM" id="MobiDB-lite"/>
    </source>
</evidence>
<feature type="compositionally biased region" description="Basic residues" evidence="1">
    <location>
        <begin position="359"/>
        <end position="374"/>
    </location>
</feature>
<dbReference type="EMBL" id="HBGD01002976">
    <property type="protein sequence ID" value="CAD9079231.1"/>
    <property type="molecule type" value="Transcribed_RNA"/>
</dbReference>